<dbReference type="Proteomes" id="UP000777482">
    <property type="component" value="Unassembled WGS sequence"/>
</dbReference>
<evidence type="ECO:0008006" key="5">
    <source>
        <dbReference type="Google" id="ProtNLM"/>
    </source>
</evidence>
<keyword evidence="2" id="KW-0472">Membrane</keyword>
<name>A0A9P6W0G6_RHOMI</name>
<accession>A0A9P6W0G6</accession>
<dbReference type="InterPro" id="IPR026505">
    <property type="entry name" value="Solute_c_fam_35_mem_F3/F4"/>
</dbReference>
<keyword evidence="2" id="KW-1133">Transmembrane helix</keyword>
<reference evidence="3 4" key="1">
    <citation type="submission" date="2020-11" db="EMBL/GenBank/DDBJ databases">
        <title>Kefir isolates.</title>
        <authorList>
            <person name="Marcisauskas S."/>
            <person name="Kim Y."/>
            <person name="Blasche S."/>
        </authorList>
    </citation>
    <scope>NUCLEOTIDE SEQUENCE [LARGE SCALE GENOMIC DNA]</scope>
    <source>
        <strain evidence="3 4">KR</strain>
    </source>
</reference>
<keyword evidence="4" id="KW-1185">Reference proteome</keyword>
<dbReference type="AlphaFoldDB" id="A0A9P6W0G6"/>
<sequence>MQTRSAGILLAVVLVAYTLQTELASHVQHGLGYKKPYFLFYLTHSSYLLLFPLHLAALAALSRSASVPALLASLATTLEQKFQPPSGGGGGSISRKSAATSSGLAPPSSPKPNQHVEHRSLFGFVDAVQKSLLVRVRAPWIDYLAKRVLLLTLLISAPALSWYGAVPLTSMTGKSISHFSATLLTAAGGSSRFRLSETDITAIYNVFAFWAYLLSLYYLPAPAHLRTSPLLRILNFVAVLLAVTGVFVIAYGDTLAAGGADDESQEPGGYDAKNRLLGNALALFGSVAYAGYEVWYKLHISLPERSDDTPLQDLTPHSYEPAPTEDPEEAATVGADIETSSLLRAPSPSPAAADGYGVAGAAYVNHDSELHSPLSASAASSGSHAAHFRNNISTSLSPQTVSPTLLLLYSNAITSLIGLCTLVLLWIPIPLLHWIGWEEFQVPPKEAGFAMVGIILGGIVFNGGFMVLLSLWGPVTASVANLLTLLLVSLCDALFVPSAPPMTRSTLAGGGMIVCAFAVLIVAEMKGEGAAAGDKGGELATRPAGVKDRLARISEEDV</sequence>
<evidence type="ECO:0000256" key="1">
    <source>
        <dbReference type="SAM" id="MobiDB-lite"/>
    </source>
</evidence>
<comment type="caution">
    <text evidence="3">The sequence shown here is derived from an EMBL/GenBank/DDBJ whole genome shotgun (WGS) entry which is preliminary data.</text>
</comment>
<gene>
    <name evidence="3" type="ORF">C6P46_004635</name>
</gene>
<feature type="transmembrane region" description="Helical" evidence="2">
    <location>
        <begin position="479"/>
        <end position="499"/>
    </location>
</feature>
<protein>
    <recommendedName>
        <fullName evidence="5">EamA domain-containing protein</fullName>
    </recommendedName>
</protein>
<keyword evidence="2" id="KW-0812">Transmembrane</keyword>
<feature type="compositionally biased region" description="Polar residues" evidence="1">
    <location>
        <begin position="94"/>
        <end position="103"/>
    </location>
</feature>
<feature type="transmembrane region" description="Helical" evidence="2">
    <location>
        <begin position="505"/>
        <end position="523"/>
    </location>
</feature>
<evidence type="ECO:0000313" key="4">
    <source>
        <dbReference type="Proteomes" id="UP000777482"/>
    </source>
</evidence>
<feature type="transmembrane region" description="Helical" evidence="2">
    <location>
        <begin position="276"/>
        <end position="295"/>
    </location>
</feature>
<dbReference type="OrthoDB" id="10062838at2759"/>
<feature type="transmembrane region" description="Helical" evidence="2">
    <location>
        <begin position="40"/>
        <end position="61"/>
    </location>
</feature>
<feature type="transmembrane region" description="Helical" evidence="2">
    <location>
        <begin position="449"/>
        <end position="472"/>
    </location>
</feature>
<evidence type="ECO:0000313" key="3">
    <source>
        <dbReference type="EMBL" id="KAG0660335.1"/>
    </source>
</evidence>
<feature type="transmembrane region" description="Helical" evidence="2">
    <location>
        <begin position="148"/>
        <end position="165"/>
    </location>
</feature>
<dbReference type="PANTHER" id="PTHR19346:SF4">
    <property type="entry name" value="SUGAR PHOSPHATE TRANSPORTER DOMAIN-CONTAINING PROTEIN"/>
    <property type="match status" value="1"/>
</dbReference>
<feature type="region of interest" description="Disordered" evidence="1">
    <location>
        <begin position="82"/>
        <end position="114"/>
    </location>
</feature>
<feature type="transmembrane region" description="Helical" evidence="2">
    <location>
        <begin position="233"/>
        <end position="252"/>
    </location>
</feature>
<feature type="transmembrane region" description="Helical" evidence="2">
    <location>
        <begin position="202"/>
        <end position="221"/>
    </location>
</feature>
<evidence type="ECO:0000256" key="2">
    <source>
        <dbReference type="SAM" id="Phobius"/>
    </source>
</evidence>
<feature type="region of interest" description="Disordered" evidence="1">
    <location>
        <begin position="307"/>
        <end position="331"/>
    </location>
</feature>
<dbReference type="EMBL" id="PUHQ01000045">
    <property type="protein sequence ID" value="KAG0660335.1"/>
    <property type="molecule type" value="Genomic_DNA"/>
</dbReference>
<dbReference type="PANTHER" id="PTHR19346">
    <property type="entry name" value="SUGAR PHOSPHATE TRANSPORTER DOMAIN-CONTAINING PROTEIN"/>
    <property type="match status" value="1"/>
</dbReference>
<feature type="transmembrane region" description="Helical" evidence="2">
    <location>
        <begin position="406"/>
        <end position="429"/>
    </location>
</feature>
<organism evidence="3 4">
    <name type="scientific">Rhodotorula mucilaginosa</name>
    <name type="common">Yeast</name>
    <name type="synonym">Rhodotorula rubra</name>
    <dbReference type="NCBI Taxonomy" id="5537"/>
    <lineage>
        <taxon>Eukaryota</taxon>
        <taxon>Fungi</taxon>
        <taxon>Dikarya</taxon>
        <taxon>Basidiomycota</taxon>
        <taxon>Pucciniomycotina</taxon>
        <taxon>Microbotryomycetes</taxon>
        <taxon>Sporidiobolales</taxon>
        <taxon>Sporidiobolaceae</taxon>
        <taxon>Rhodotorula</taxon>
    </lineage>
</organism>
<proteinExistence type="predicted"/>